<feature type="domain" description="Peptidase M16 C-terminal" evidence="8">
    <location>
        <begin position="198"/>
        <end position="372"/>
    </location>
</feature>
<dbReference type="eggNOG" id="COG0612">
    <property type="taxonomic scope" value="Bacteria"/>
</dbReference>
<dbReference type="EMBL" id="FONA01000023">
    <property type="protein sequence ID" value="SFE93282.1"/>
    <property type="molecule type" value="Genomic_DNA"/>
</dbReference>
<dbReference type="InterPro" id="IPR050626">
    <property type="entry name" value="Peptidase_M16"/>
</dbReference>
<proteinExistence type="inferred from homology"/>
<evidence type="ECO:0000256" key="4">
    <source>
        <dbReference type="ARBA" id="ARBA00022833"/>
    </source>
</evidence>
<reference evidence="9 10" key="1">
    <citation type="submission" date="2016-10" db="EMBL/GenBank/DDBJ databases">
        <authorList>
            <person name="de Groot N.N."/>
        </authorList>
    </citation>
    <scope>NUCLEOTIDE SEQUENCE [LARGE SCALE GENOMIC DNA]</scope>
    <source>
        <strain evidence="9 10">DSM 19012</strain>
    </source>
</reference>
<keyword evidence="5" id="KW-0482">Metalloprotease</keyword>
<dbReference type="OrthoDB" id="9811314at2"/>
<dbReference type="InterPro" id="IPR007863">
    <property type="entry name" value="Peptidase_M16_C"/>
</dbReference>
<dbReference type="Gene3D" id="3.30.830.10">
    <property type="entry name" value="Metalloenzyme, LuxS/M16 peptidase-like"/>
    <property type="match status" value="2"/>
</dbReference>
<dbReference type="SUPFAM" id="SSF63411">
    <property type="entry name" value="LuxS/MPP-like metallohydrolase"/>
    <property type="match status" value="2"/>
</dbReference>
<dbReference type="GO" id="GO:0008237">
    <property type="term" value="F:metallopeptidase activity"/>
    <property type="evidence" value="ECO:0007669"/>
    <property type="project" value="UniProtKB-KW"/>
</dbReference>
<evidence type="ECO:0000313" key="10">
    <source>
        <dbReference type="Proteomes" id="UP000181976"/>
    </source>
</evidence>
<dbReference type="InterPro" id="IPR011765">
    <property type="entry name" value="Pept_M16_N"/>
</dbReference>
<name>A0A1I2EJW7_9BACT</name>
<evidence type="ECO:0000256" key="1">
    <source>
        <dbReference type="ARBA" id="ARBA00007261"/>
    </source>
</evidence>
<evidence type="ECO:0000313" key="9">
    <source>
        <dbReference type="EMBL" id="SFE93282.1"/>
    </source>
</evidence>
<dbReference type="PANTHER" id="PTHR43690">
    <property type="entry name" value="NARDILYSIN"/>
    <property type="match status" value="1"/>
</dbReference>
<dbReference type="RefSeq" id="WP_010528751.1">
    <property type="nucleotide sequence ID" value="NZ_AFSL01000096.1"/>
</dbReference>
<dbReference type="GO" id="GO:0046872">
    <property type="term" value="F:metal ion binding"/>
    <property type="evidence" value="ECO:0007669"/>
    <property type="project" value="InterPro"/>
</dbReference>
<evidence type="ECO:0000256" key="6">
    <source>
        <dbReference type="SAM" id="SignalP"/>
    </source>
</evidence>
<sequence>MKRTKRSYLILLTLLLSGSLAFAQQQKIEFTEFDLTNGLHVILHEDHSTPIVSVSVMYHVGSKNEQPNRTGFAHFFEHLMFEGTKNIPRGEYAKYVEKAGGTLNANTSADRTYYYEVLPSNQLEMGLWLESERMLHAKVDSIGIATQKKVVIEEKKQSYDNRPYGSLLIEVMKRAFKVHPYRWTTIGDPDHIRAAKDEEFQHFYNQFYVPNNAVLVIAGDIQPETTRQLVEKYFGDIPAGKEEIYRPNVVEPPLNGEIRDTIFDNIQVPLVLHAYRTPAMGTDDYYAIDMLSTLLSDGHSSRLYKALVDNQQIAMQVGSFPLPYKDPSVSIVLALPNMGKDIAELEEAMINEIDKVKTQLIDEREFQKLRNKFENDFINSNSRIARRANNLARYYTYFGNTNLINTELDKYMAVTREDIKGVANKYFTKDNRVVLYYLPKK</sequence>
<gene>
    <name evidence="9" type="ORF">SAMN05444380_12312</name>
</gene>
<feature type="domain" description="Peptidase M16 N-terminal" evidence="7">
    <location>
        <begin position="41"/>
        <end position="185"/>
    </location>
</feature>
<evidence type="ECO:0000256" key="3">
    <source>
        <dbReference type="ARBA" id="ARBA00022801"/>
    </source>
</evidence>
<comment type="similarity">
    <text evidence="1">Belongs to the peptidase M16 family.</text>
</comment>
<keyword evidence="4" id="KW-0862">Zinc</keyword>
<organism evidence="9 10">
    <name type="scientific">Thermophagus xiamenensis</name>
    <dbReference type="NCBI Taxonomy" id="385682"/>
    <lineage>
        <taxon>Bacteria</taxon>
        <taxon>Pseudomonadati</taxon>
        <taxon>Bacteroidota</taxon>
        <taxon>Bacteroidia</taxon>
        <taxon>Marinilabiliales</taxon>
        <taxon>Marinilabiliaceae</taxon>
        <taxon>Thermophagus</taxon>
    </lineage>
</organism>
<dbReference type="Proteomes" id="UP000181976">
    <property type="component" value="Unassembled WGS sequence"/>
</dbReference>
<evidence type="ECO:0000259" key="8">
    <source>
        <dbReference type="Pfam" id="PF05193"/>
    </source>
</evidence>
<dbReference type="InterPro" id="IPR011249">
    <property type="entry name" value="Metalloenz_LuxS/M16"/>
</dbReference>
<accession>A0A1I2EJW7</accession>
<dbReference type="STRING" id="385682.SAMN05444380_12312"/>
<dbReference type="AlphaFoldDB" id="A0A1I2EJW7"/>
<dbReference type="GO" id="GO:0006508">
    <property type="term" value="P:proteolysis"/>
    <property type="evidence" value="ECO:0007669"/>
    <property type="project" value="UniProtKB-KW"/>
</dbReference>
<dbReference type="Pfam" id="PF00675">
    <property type="entry name" value="Peptidase_M16"/>
    <property type="match status" value="1"/>
</dbReference>
<keyword evidence="2" id="KW-0645">Protease</keyword>
<feature type="chain" id="PRO_5010343997" evidence="6">
    <location>
        <begin position="24"/>
        <end position="441"/>
    </location>
</feature>
<feature type="signal peptide" evidence="6">
    <location>
        <begin position="1"/>
        <end position="23"/>
    </location>
</feature>
<dbReference type="PANTHER" id="PTHR43690:SF17">
    <property type="entry name" value="PROTEIN YHJJ"/>
    <property type="match status" value="1"/>
</dbReference>
<keyword evidence="10" id="KW-1185">Reference proteome</keyword>
<protein>
    <submittedName>
        <fullName evidence="9">Predicted Zn-dependent peptidase</fullName>
    </submittedName>
</protein>
<keyword evidence="3" id="KW-0378">Hydrolase</keyword>
<evidence type="ECO:0000256" key="2">
    <source>
        <dbReference type="ARBA" id="ARBA00022670"/>
    </source>
</evidence>
<keyword evidence="6" id="KW-0732">Signal</keyword>
<dbReference type="InParanoid" id="A0A1I2EJW7"/>
<evidence type="ECO:0000259" key="7">
    <source>
        <dbReference type="Pfam" id="PF00675"/>
    </source>
</evidence>
<evidence type="ECO:0000256" key="5">
    <source>
        <dbReference type="ARBA" id="ARBA00023049"/>
    </source>
</evidence>
<dbReference type="Pfam" id="PF05193">
    <property type="entry name" value="Peptidase_M16_C"/>
    <property type="match status" value="1"/>
</dbReference>